<dbReference type="Proteomes" id="UP000002675">
    <property type="component" value="Chromosome II"/>
</dbReference>
<dbReference type="Pfam" id="PF07394">
    <property type="entry name" value="DUF1501"/>
    <property type="match status" value="1"/>
</dbReference>
<reference evidence="1 2" key="1">
    <citation type="journal article" date="2003" name="Genome Res.">
        <title>Comparative genome analysis of Vibrio vulnificus, a marine pathogen.</title>
        <authorList>
            <person name="Chen C.Y."/>
            <person name="Wu K.M."/>
            <person name="Chang Y.C."/>
            <person name="Chang C.H."/>
            <person name="Tsai H.C."/>
            <person name="Liao T.L."/>
            <person name="Liu Y.M."/>
            <person name="Chen H.J."/>
            <person name="Shen A.B."/>
            <person name="Li J.C."/>
            <person name="Su T.L."/>
            <person name="Shao C.P."/>
            <person name="Lee C.T."/>
            <person name="Hor L.I."/>
            <person name="Tsai S.F."/>
        </authorList>
    </citation>
    <scope>NUCLEOTIDE SEQUENCE [LARGE SCALE GENOMIC DNA]</scope>
    <source>
        <strain evidence="1 2">YJ016</strain>
    </source>
</reference>
<dbReference type="PATRIC" id="fig|196600.6.peg.4531"/>
<evidence type="ECO:0000313" key="1">
    <source>
        <dbReference type="EMBL" id="BAC97412.1"/>
    </source>
</evidence>
<gene>
    <name evidence="1" type="ordered locus">VVA1386</name>
</gene>
<evidence type="ECO:0008006" key="3">
    <source>
        <dbReference type="Google" id="ProtNLM"/>
    </source>
</evidence>
<accession>Q7MCK0</accession>
<dbReference type="PROSITE" id="PS51318">
    <property type="entry name" value="TAT"/>
    <property type="match status" value="1"/>
</dbReference>
<sequence>MTMKRRDFLKHTAMMGMIPVVPQLVFSKKAYASPFSDYKAIVVISLGGGNDGFNTIVATEQYDLYYQARQKLAIPLNDLLPINTQGENTLALHPALDALVPLIDEGYGLPIMANGQCRGLDGDTLPIIPSGSGNHSNMLLGMHTGFVNGEIPGGWAGRAVEHITKGALSTPHPLFSSNQTLRVTQSENYRQEVITPNGIASGFLSAWSEGPRLRAMQYDVANPRENLFMRHNQNMLAEFTAPKEEFIPIFEQPVLDGFPNTTLGGKLERIARVIMHQQASVGHDRQVFACEQGGYDTHSGQLSSQAKRLKELGDAIAAFQNAMINAGKADEVALITISDFGRKFYSNGDGSGHGWATNSFVFSGAVKANIQVGTLDYSKGDKATTPSEQVMATLVHWFGVPENELELIFPWLARMDRKHLDFMGSVLDNAESLPIMGAVASHEHIDHSSGIKQIAEYAIDQRSDTKWSGKGIGVTFEATLSASALLSNLRLMLPNSSVRQYLYRVDVIGEDGATYPISEEYTPLTDNDYDWFELNCRSDCKNAKSVRITHFGNTDSRPDYTAFTGIAQIEIWGVRNHS</sequence>
<proteinExistence type="predicted"/>
<dbReference type="InterPro" id="IPR006311">
    <property type="entry name" value="TAT_signal"/>
</dbReference>
<dbReference type="PANTHER" id="PTHR43737:SF1">
    <property type="entry name" value="DUF1501 DOMAIN-CONTAINING PROTEIN"/>
    <property type="match status" value="1"/>
</dbReference>
<dbReference type="EMBL" id="BA000038">
    <property type="protein sequence ID" value="BAC97412.1"/>
    <property type="molecule type" value="Genomic_DNA"/>
</dbReference>
<dbReference type="SUPFAM" id="SSF49785">
    <property type="entry name" value="Galactose-binding domain-like"/>
    <property type="match status" value="1"/>
</dbReference>
<dbReference type="KEGG" id="vvy:VVA1386"/>
<dbReference type="HOGENOM" id="CLU_032896_1_0_6"/>
<dbReference type="AlphaFoldDB" id="Q7MCK0"/>
<protein>
    <recommendedName>
        <fullName evidence="3">DUF1501 domain-containing protein</fullName>
    </recommendedName>
</protein>
<organism evidence="1 2">
    <name type="scientific">Vibrio vulnificus (strain YJ016)</name>
    <dbReference type="NCBI Taxonomy" id="196600"/>
    <lineage>
        <taxon>Bacteria</taxon>
        <taxon>Pseudomonadati</taxon>
        <taxon>Pseudomonadota</taxon>
        <taxon>Gammaproteobacteria</taxon>
        <taxon>Vibrionales</taxon>
        <taxon>Vibrionaceae</taxon>
        <taxon>Vibrio</taxon>
    </lineage>
</organism>
<name>Q7MCK0_VIBVY</name>
<dbReference type="InterPro" id="IPR008979">
    <property type="entry name" value="Galactose-bd-like_sf"/>
</dbReference>
<dbReference type="PANTHER" id="PTHR43737">
    <property type="entry name" value="BLL7424 PROTEIN"/>
    <property type="match status" value="1"/>
</dbReference>
<evidence type="ECO:0000313" key="2">
    <source>
        <dbReference type="Proteomes" id="UP000002675"/>
    </source>
</evidence>
<dbReference type="InterPro" id="IPR010869">
    <property type="entry name" value="DUF1501"/>
</dbReference>